<reference evidence="1" key="1">
    <citation type="submission" date="2020-08" db="EMBL/GenBank/DDBJ databases">
        <title>Multicomponent nature underlies the extraordinary mechanical properties of spider dragline silk.</title>
        <authorList>
            <person name="Kono N."/>
            <person name="Nakamura H."/>
            <person name="Mori M."/>
            <person name="Yoshida Y."/>
            <person name="Ohtoshi R."/>
            <person name="Malay A.D."/>
            <person name="Moran D.A.P."/>
            <person name="Tomita M."/>
            <person name="Numata K."/>
            <person name="Arakawa K."/>
        </authorList>
    </citation>
    <scope>NUCLEOTIDE SEQUENCE</scope>
</reference>
<sequence length="145" mass="16766">MIDNFCKQVAYEEVKINTASLRHEIGKNSSNINILKEDIKILTKILSDNENDVARIEVAPDGVAEVKQLLLEMVHEMESEIFKYLIIEQCFYLIIIDAKGEKIREIRDQEKGVMKAKKHHLEISNEKQLVGHTAEIKANPEQYKF</sequence>
<proteinExistence type="predicted"/>
<dbReference type="GO" id="GO:0003723">
    <property type="term" value="F:RNA binding"/>
    <property type="evidence" value="ECO:0007669"/>
    <property type="project" value="InterPro"/>
</dbReference>
<dbReference type="SUPFAM" id="SSF54791">
    <property type="entry name" value="Eukaryotic type KH-domain (KH-domain type I)"/>
    <property type="match status" value="1"/>
</dbReference>
<protein>
    <submittedName>
        <fullName evidence="1">Vigilin</fullName>
    </submittedName>
</protein>
<evidence type="ECO:0000313" key="2">
    <source>
        <dbReference type="Proteomes" id="UP000887013"/>
    </source>
</evidence>
<keyword evidence="2" id="KW-1185">Reference proteome</keyword>
<dbReference type="AlphaFoldDB" id="A0A8X6K1S9"/>
<dbReference type="InterPro" id="IPR036612">
    <property type="entry name" value="KH_dom_type_1_sf"/>
</dbReference>
<organism evidence="1 2">
    <name type="scientific">Nephila pilipes</name>
    <name type="common">Giant wood spider</name>
    <name type="synonym">Nephila maculata</name>
    <dbReference type="NCBI Taxonomy" id="299642"/>
    <lineage>
        <taxon>Eukaryota</taxon>
        <taxon>Metazoa</taxon>
        <taxon>Ecdysozoa</taxon>
        <taxon>Arthropoda</taxon>
        <taxon>Chelicerata</taxon>
        <taxon>Arachnida</taxon>
        <taxon>Araneae</taxon>
        <taxon>Araneomorphae</taxon>
        <taxon>Entelegynae</taxon>
        <taxon>Araneoidea</taxon>
        <taxon>Nephilidae</taxon>
        <taxon>Nephila</taxon>
    </lineage>
</organism>
<name>A0A8X6K1S9_NEPPI</name>
<dbReference type="EMBL" id="BMAW01092576">
    <property type="protein sequence ID" value="GFS55566.1"/>
    <property type="molecule type" value="Genomic_DNA"/>
</dbReference>
<dbReference type="Proteomes" id="UP000887013">
    <property type="component" value="Unassembled WGS sequence"/>
</dbReference>
<gene>
    <name evidence="1" type="primary">Hdlbp_1</name>
    <name evidence="1" type="ORF">NPIL_644351</name>
</gene>
<comment type="caution">
    <text evidence="1">The sequence shown here is derived from an EMBL/GenBank/DDBJ whole genome shotgun (WGS) entry which is preliminary data.</text>
</comment>
<accession>A0A8X6K1S9</accession>
<dbReference type="Gene3D" id="3.30.1370.10">
    <property type="entry name" value="K Homology domain, type 1"/>
    <property type="match status" value="1"/>
</dbReference>
<evidence type="ECO:0000313" key="1">
    <source>
        <dbReference type="EMBL" id="GFS55566.1"/>
    </source>
</evidence>
<dbReference type="OrthoDB" id="271862at2759"/>